<feature type="region of interest" description="Disordered" evidence="2">
    <location>
        <begin position="1200"/>
        <end position="1250"/>
    </location>
</feature>
<dbReference type="KEGG" id="spap:H3Z74_05755"/>
<evidence type="ECO:0000256" key="3">
    <source>
        <dbReference type="SAM" id="SignalP"/>
    </source>
</evidence>
<accession>A0A7H0LLZ8</accession>
<dbReference type="Proteomes" id="UP000516148">
    <property type="component" value="Chromosome"/>
</dbReference>
<evidence type="ECO:0000259" key="4">
    <source>
        <dbReference type="Pfam" id="PF25023"/>
    </source>
</evidence>
<gene>
    <name evidence="5" type="ORF">H3Z74_05755</name>
</gene>
<feature type="domain" description="Teneurin-like YD-shell" evidence="4">
    <location>
        <begin position="978"/>
        <end position="1159"/>
    </location>
</feature>
<evidence type="ECO:0000313" key="6">
    <source>
        <dbReference type="Proteomes" id="UP000516148"/>
    </source>
</evidence>
<protein>
    <submittedName>
        <fullName evidence="5">RHS repeat-associated core domain-containing protein</fullName>
    </submittedName>
</protein>
<feature type="chain" id="PRO_5029013203" evidence="3">
    <location>
        <begin position="36"/>
        <end position="1377"/>
    </location>
</feature>
<organism evidence="5 6">
    <name type="scientific">Sphingomonas alpina</name>
    <dbReference type="NCBI Taxonomy" id="653931"/>
    <lineage>
        <taxon>Bacteria</taxon>
        <taxon>Pseudomonadati</taxon>
        <taxon>Pseudomonadota</taxon>
        <taxon>Alphaproteobacteria</taxon>
        <taxon>Sphingomonadales</taxon>
        <taxon>Sphingomonadaceae</taxon>
        <taxon>Sphingomonas</taxon>
    </lineage>
</organism>
<dbReference type="Pfam" id="PF05593">
    <property type="entry name" value="RHS_repeat"/>
    <property type="match status" value="1"/>
</dbReference>
<dbReference type="NCBIfam" id="TIGR03696">
    <property type="entry name" value="Rhs_assc_core"/>
    <property type="match status" value="1"/>
</dbReference>
<evidence type="ECO:0000256" key="1">
    <source>
        <dbReference type="ARBA" id="ARBA00022737"/>
    </source>
</evidence>
<proteinExistence type="predicted"/>
<evidence type="ECO:0000256" key="2">
    <source>
        <dbReference type="SAM" id="MobiDB-lite"/>
    </source>
</evidence>
<dbReference type="EMBL" id="CP061038">
    <property type="protein sequence ID" value="QNQ10701.1"/>
    <property type="molecule type" value="Genomic_DNA"/>
</dbReference>
<dbReference type="Gene3D" id="2.180.10.10">
    <property type="entry name" value="RHS repeat-associated core"/>
    <property type="match status" value="3"/>
</dbReference>
<name>A0A7H0LLZ8_9SPHN</name>
<feature type="domain" description="Teneurin-like YD-shell" evidence="4">
    <location>
        <begin position="371"/>
        <end position="656"/>
    </location>
</feature>
<dbReference type="InterPro" id="IPR031325">
    <property type="entry name" value="RHS_repeat"/>
</dbReference>
<dbReference type="Pfam" id="PF25023">
    <property type="entry name" value="TEN_YD-shell"/>
    <property type="match status" value="2"/>
</dbReference>
<feature type="compositionally biased region" description="Gly residues" evidence="2">
    <location>
        <begin position="1216"/>
        <end position="1240"/>
    </location>
</feature>
<keyword evidence="6" id="KW-1185">Reference proteome</keyword>
<dbReference type="InterPro" id="IPR050708">
    <property type="entry name" value="T6SS_VgrG/RHS"/>
</dbReference>
<feature type="signal peptide" evidence="3">
    <location>
        <begin position="1"/>
        <end position="35"/>
    </location>
</feature>
<keyword evidence="3" id="KW-0732">Signal</keyword>
<dbReference type="InterPro" id="IPR006530">
    <property type="entry name" value="YD"/>
</dbReference>
<keyword evidence="1" id="KW-0677">Repeat</keyword>
<sequence>MTNSTSVGRGRRHAHLAFFTLSTALSTGLVVSAQAQDFPSRAVVDKNHINVATGEYQQKITDISIGGNSLSGLSYSRMLKNAATAKEYDMRVLDGTNGIFYVSFDFEGYEFNVSGGNYTSSDGKGAALTKSGNLYTLTTGDGTRVIYDENLVAPWESYGKGRMVSVEYSSGYKKNIYWASGFFCTNNRDGCAGGVIAQYYRVQSVTNSSGYQLHFNYAEQAASGDYADGLLWRKLVNIQAINTNVEPCSPTAPLCAGLVQDWPKILYTKTTSDNVTDPLGRITKYTSSNNSLSIQTPGSASNNFIVNFDILTGKVSSVFDNGVTWTYTYSTTGNVATSVATDPSGKTRTVVSDLTIKLPTSIKDELDKTTNYSYDPTGRLLRITMPEGNYTEYTYDTRGNATQTKFVSKTPGTPADIVTTASYPASCVNYVSCNRPDWVKDAKGNQTDYVYDLTTGMLKSMTAPAPSSGAVRPQTRYGYTETAGVSLLTEISVCQTSASCAGTAGEVKSTIGYNSLLLPTSTSLAAGDNSVSATSAITYDVIGNVLTVDGPLPGAADTIRYRYDSARQIVGVVAPDPDGASARKPIAQRFSYNLDGQLTTIETGTVTSQLDGDWTSFTPSQQSTSSYDANGRKAKDMLIAGGTTYGVTEYSYDTLGRPLCSAQRMDSALWGTALTSTCTPATVSGPKADRIMKVSYDAVGRVTKSQSALGTSAASDDVTRTFTDNGSIATLTDAEGNKTSYEYDGFDRLVKTRYPVTTLGAGTSSTTDYEQFGYDAASNVTSRRLRDAQSIAYGYDALNRLTLKDLPSPEADISYSYDLLGRPTSISSSVQTLSFTYDAFGRNLTQVGPSGTVSSQYDPAGRRIRLTWPDAFYVTYDYDVTGNVTAIRENGATSGPGVLATYSYDDLGRKLSLARGNGTSATYTPDPISRLSSLTQDLPGTAQDLTLGFSYNAANQISGTTRSNDNYAWTGSVNIDRPYTVNGLNQATASGATALGYDARGNLTSSGATTYAYSSENLLKSSGANTLIYDPLMRLYQVNTQQRFGYDGQNMIAIWNPVTGALGSRFVYGPGDPAPVTTYGPNGDRFWLPADERGSVIAVTDSTGAAIGVNSYDEYGIPSATNTSRFQYTGQYWVSQLGLYYYRARFYSATLGRFMQTDPIGYGDGMNWYNYVGSDPVNSVDPFGLKECFDGTSVWESESCDPHGGLAPDIEVTAPSGGGNSSGSHGGVGPSDGMGSGGSPSPGSERPDLCDDLNREVNITRKDLPKFITDTWRWKNSSAIENDIVQAKMNYGDAKAIGDAMAIVDGTAAGAGVEVATRGGGRAPIGKTTAVRGAIFTALWVGYQAFANYESNKAQNQLAALNARLRQLNAKEQNVCR</sequence>
<dbReference type="PANTHER" id="PTHR32305:SF15">
    <property type="entry name" value="PROTEIN RHSA-RELATED"/>
    <property type="match status" value="1"/>
</dbReference>
<reference evidence="5 6" key="1">
    <citation type="submission" date="2020-09" db="EMBL/GenBank/DDBJ databases">
        <title>Sphingomonas sp., a new species isolated from pork steak.</title>
        <authorList>
            <person name="Heidler von Heilborn D."/>
        </authorList>
    </citation>
    <scope>NUCLEOTIDE SEQUENCE [LARGE SCALE GENOMIC DNA]</scope>
    <source>
        <strain evidence="6">S8-3T</strain>
    </source>
</reference>
<dbReference type="RefSeq" id="WP_187762992.1">
    <property type="nucleotide sequence ID" value="NZ_CP061038.1"/>
</dbReference>
<dbReference type="PANTHER" id="PTHR32305">
    <property type="match status" value="1"/>
</dbReference>
<dbReference type="InterPro" id="IPR022385">
    <property type="entry name" value="Rhs_assc_core"/>
</dbReference>
<dbReference type="NCBIfam" id="TIGR01643">
    <property type="entry name" value="YD_repeat_2x"/>
    <property type="match status" value="3"/>
</dbReference>
<dbReference type="InterPro" id="IPR056823">
    <property type="entry name" value="TEN-like_YD-shell"/>
</dbReference>
<evidence type="ECO:0000313" key="5">
    <source>
        <dbReference type="EMBL" id="QNQ10701.1"/>
    </source>
</evidence>